<proteinExistence type="predicted"/>
<feature type="domain" description="Cyclic nucleotide-binding" evidence="1">
    <location>
        <begin position="14"/>
        <end position="114"/>
    </location>
</feature>
<dbReference type="RefSeq" id="WP_091644336.1">
    <property type="nucleotide sequence ID" value="NZ_FOEG01000005.1"/>
</dbReference>
<dbReference type="PROSITE" id="PS50042">
    <property type="entry name" value="CNMP_BINDING_3"/>
    <property type="match status" value="1"/>
</dbReference>
<evidence type="ECO:0000313" key="3">
    <source>
        <dbReference type="EMBL" id="SEO96953.1"/>
    </source>
</evidence>
<dbReference type="SUPFAM" id="SSF51206">
    <property type="entry name" value="cAMP-binding domain-like"/>
    <property type="match status" value="1"/>
</dbReference>
<dbReference type="STRING" id="406100.SAMN04488052_105100"/>
<evidence type="ECO:0000313" key="4">
    <source>
        <dbReference type="Proteomes" id="UP000199657"/>
    </source>
</evidence>
<reference evidence="3 4" key="1">
    <citation type="submission" date="2016-10" db="EMBL/GenBank/DDBJ databases">
        <authorList>
            <person name="de Groot N.N."/>
        </authorList>
    </citation>
    <scope>NUCLEOTIDE SEQUENCE [LARGE SCALE GENOMIC DNA]</scope>
    <source>
        <strain evidence="3 4">CGMCC 1.6291</strain>
    </source>
</reference>
<dbReference type="PANTHER" id="PTHR33525">
    <property type="match status" value="1"/>
</dbReference>
<dbReference type="PROSITE" id="PS51833">
    <property type="entry name" value="HDOD"/>
    <property type="match status" value="1"/>
</dbReference>
<dbReference type="InterPro" id="IPR014710">
    <property type="entry name" value="RmlC-like_jellyroll"/>
</dbReference>
<sequence>MDSIRQDVLEELVPLVELPEHALRQLAEEAEIEDHTARSVIFRKGSDDGWLRYVLSGAVVLVDDQGHRRTFTGTGDAGVYPEPLAGARPSAHHAVASTDVRLIRVPRDRVDALLDLARPPGYAVDELQPDADDPGEGLFYRLIDDLMSDRLDLPSMPNMALRVRQAVEQDDASASEVAKIIQADPALAARLIQIANSPAYGGQGTVDSLAVAITRLGLKATREMVLAVTLRSLFSSEHPLIHQRMTELWMHSALVAAICQVMARRLDGFNPQRALLAGLVHDIGIIPMLANAHRYPSLVENPGRLQDTVSEYRDQVGAMILRRWNFPDDMVDVPLAAEQWHRRAIDADYADLVIVAQLRALASVPGDDIPELTDTSAWRRLRRAGKDLGEDGDSILAEAREEIAQVQHLLLVR</sequence>
<dbReference type="CDD" id="cd00077">
    <property type="entry name" value="HDc"/>
    <property type="match status" value="1"/>
</dbReference>
<dbReference type="Pfam" id="PF08668">
    <property type="entry name" value="HDOD"/>
    <property type="match status" value="1"/>
</dbReference>
<feature type="domain" description="HDOD" evidence="2">
    <location>
        <begin position="153"/>
        <end position="340"/>
    </location>
</feature>
<dbReference type="EMBL" id="FOEG01000005">
    <property type="protein sequence ID" value="SEO96953.1"/>
    <property type="molecule type" value="Genomic_DNA"/>
</dbReference>
<accession>A0A1H8U2A5</accession>
<organism evidence="3 4">
    <name type="scientific">Aquisalimonas asiatica</name>
    <dbReference type="NCBI Taxonomy" id="406100"/>
    <lineage>
        <taxon>Bacteria</taxon>
        <taxon>Pseudomonadati</taxon>
        <taxon>Pseudomonadota</taxon>
        <taxon>Gammaproteobacteria</taxon>
        <taxon>Chromatiales</taxon>
        <taxon>Ectothiorhodospiraceae</taxon>
        <taxon>Aquisalimonas</taxon>
    </lineage>
</organism>
<evidence type="ECO:0000259" key="2">
    <source>
        <dbReference type="PROSITE" id="PS51833"/>
    </source>
</evidence>
<evidence type="ECO:0000259" key="1">
    <source>
        <dbReference type="PROSITE" id="PS50042"/>
    </source>
</evidence>
<dbReference type="InterPro" id="IPR000595">
    <property type="entry name" value="cNMP-bd_dom"/>
</dbReference>
<dbReference type="InterPro" id="IPR013976">
    <property type="entry name" value="HDOD"/>
</dbReference>
<dbReference type="InterPro" id="IPR052340">
    <property type="entry name" value="RNase_Y/CdgJ"/>
</dbReference>
<dbReference type="InterPro" id="IPR003607">
    <property type="entry name" value="HD/PDEase_dom"/>
</dbReference>
<dbReference type="OrthoDB" id="598113at2"/>
<gene>
    <name evidence="3" type="ORF">SAMN04488052_105100</name>
</gene>
<dbReference type="SUPFAM" id="SSF109604">
    <property type="entry name" value="HD-domain/PDEase-like"/>
    <property type="match status" value="1"/>
</dbReference>
<dbReference type="Gene3D" id="1.10.3210.10">
    <property type="entry name" value="Hypothetical protein af1432"/>
    <property type="match status" value="1"/>
</dbReference>
<protein>
    <submittedName>
        <fullName evidence="3">HD-like signal output (HDOD) domain, no enzymatic activity</fullName>
    </submittedName>
</protein>
<dbReference type="Gene3D" id="2.60.120.10">
    <property type="entry name" value="Jelly Rolls"/>
    <property type="match status" value="1"/>
</dbReference>
<dbReference type="PANTHER" id="PTHR33525:SF3">
    <property type="entry name" value="RIBONUCLEASE Y"/>
    <property type="match status" value="1"/>
</dbReference>
<dbReference type="Proteomes" id="UP000199657">
    <property type="component" value="Unassembled WGS sequence"/>
</dbReference>
<keyword evidence="4" id="KW-1185">Reference proteome</keyword>
<dbReference type="AlphaFoldDB" id="A0A1H8U2A5"/>
<dbReference type="CDD" id="cd00038">
    <property type="entry name" value="CAP_ED"/>
    <property type="match status" value="1"/>
</dbReference>
<dbReference type="InterPro" id="IPR018490">
    <property type="entry name" value="cNMP-bd_dom_sf"/>
</dbReference>
<name>A0A1H8U2A5_9GAMM</name>